<proteinExistence type="predicted"/>
<keyword evidence="4" id="KW-1185">Reference proteome</keyword>
<evidence type="ECO:0000313" key="4">
    <source>
        <dbReference type="Proteomes" id="UP000598996"/>
    </source>
</evidence>
<dbReference type="RefSeq" id="WP_202992551.1">
    <property type="nucleotide sequence ID" value="NZ_JAENHO010000004.1"/>
</dbReference>
<comment type="caution">
    <text evidence="3">The sequence shown here is derived from an EMBL/GenBank/DDBJ whole genome shotgun (WGS) entry which is preliminary data.</text>
</comment>
<dbReference type="Gene3D" id="3.40.50.1820">
    <property type="entry name" value="alpha/beta hydrolase"/>
    <property type="match status" value="1"/>
</dbReference>
<dbReference type="Proteomes" id="UP000598996">
    <property type="component" value="Unassembled WGS sequence"/>
</dbReference>
<dbReference type="EMBL" id="JAENHO010000004">
    <property type="protein sequence ID" value="MBL7256035.1"/>
    <property type="molecule type" value="Genomic_DNA"/>
</dbReference>
<evidence type="ECO:0000259" key="2">
    <source>
        <dbReference type="Pfam" id="PF00326"/>
    </source>
</evidence>
<dbReference type="PANTHER" id="PTHR42776:SF4">
    <property type="entry name" value="ACYLAMINO-ACID-RELEASING ENZYME"/>
    <property type="match status" value="1"/>
</dbReference>
<keyword evidence="1" id="KW-0378">Hydrolase</keyword>
<dbReference type="PANTHER" id="PTHR42776">
    <property type="entry name" value="SERINE PEPTIDASE S9 FAMILY MEMBER"/>
    <property type="match status" value="1"/>
</dbReference>
<dbReference type="InterPro" id="IPR029058">
    <property type="entry name" value="AB_hydrolase_fold"/>
</dbReference>
<gene>
    <name evidence="3" type="ORF">JKJ07_17195</name>
</gene>
<dbReference type="SUPFAM" id="SSF82171">
    <property type="entry name" value="DPP6 N-terminal domain-like"/>
    <property type="match status" value="1"/>
</dbReference>
<accession>A0ABS1VP80</accession>
<dbReference type="InterPro" id="IPR001375">
    <property type="entry name" value="Peptidase_S9_cat"/>
</dbReference>
<reference evidence="3 4" key="1">
    <citation type="submission" date="2021-01" db="EMBL/GenBank/DDBJ databases">
        <title>Actinoplanes sp. nov. LDG1-01 isolated from lichen.</title>
        <authorList>
            <person name="Saeng-In P."/>
            <person name="Phongsopitanun W."/>
            <person name="Kanchanasin P."/>
            <person name="Yuki M."/>
            <person name="Kudo T."/>
            <person name="Ohkuma M."/>
            <person name="Tanasupawat S."/>
        </authorList>
    </citation>
    <scope>NUCLEOTIDE SEQUENCE [LARGE SCALE GENOMIC DNA]</scope>
    <source>
        <strain evidence="3 4">LDG1-01</strain>
    </source>
</reference>
<feature type="domain" description="Peptidase S9 prolyl oligopeptidase catalytic" evidence="2">
    <location>
        <begin position="459"/>
        <end position="665"/>
    </location>
</feature>
<dbReference type="Pfam" id="PF00326">
    <property type="entry name" value="Peptidase_S9"/>
    <property type="match status" value="1"/>
</dbReference>
<organism evidence="3 4">
    <name type="scientific">Paractinoplanes lichenicola</name>
    <dbReference type="NCBI Taxonomy" id="2802976"/>
    <lineage>
        <taxon>Bacteria</taxon>
        <taxon>Bacillati</taxon>
        <taxon>Actinomycetota</taxon>
        <taxon>Actinomycetes</taxon>
        <taxon>Micromonosporales</taxon>
        <taxon>Micromonosporaceae</taxon>
        <taxon>Paractinoplanes</taxon>
    </lineage>
</organism>
<evidence type="ECO:0000256" key="1">
    <source>
        <dbReference type="ARBA" id="ARBA00022801"/>
    </source>
</evidence>
<dbReference type="InterPro" id="IPR011042">
    <property type="entry name" value="6-blade_b-propeller_TolB-like"/>
</dbReference>
<evidence type="ECO:0000313" key="3">
    <source>
        <dbReference type="EMBL" id="MBL7256035.1"/>
    </source>
</evidence>
<dbReference type="SUPFAM" id="SSF53474">
    <property type="entry name" value="alpha/beta-Hydrolases"/>
    <property type="match status" value="1"/>
</dbReference>
<name>A0ABS1VP80_9ACTN</name>
<dbReference type="Gene3D" id="2.120.10.30">
    <property type="entry name" value="TolB, C-terminal domain"/>
    <property type="match status" value="1"/>
</dbReference>
<sequence length="675" mass="72474">MADVHTTNTNATFDIADAGVLAPFFRWDRVQALHVTPDAGTMLLETLEWHASSASLQPVFWTGSPGAALTRVPRLRARSAALLPDGDILCLRVPTTSPSRDAGHTGSSLWLRSARTGTLTEVAWAPGGIRSYACSPDGTTLLYAAPMHQQADSLEEDLLLRLSRRALGQSAVLYDGTRVRPDDPDGGSLPVRLLVCPVPEPETTAEPPVLLPPAPAGVFTGEFAVSDGGQVLVAGTIDDESATATTFRLFVTRRAGDGYGPWEPVPGPPGHDLSQPALTADGRRLACRSTLIASPDVPPDRGLWVADLDAGSSGRTIDIAGLWPETVTWSPEGDQVYLTADRTGHRPIFAVHPETGGLRRLTGDGYHSDVHVAGGHVYALRSHVCSPPAPIRADTTGGGPEDLWSPVPELPVAGRLLDVRTEAADGTEIRGWLCLPDTPADSPLLVWIHGGPLFSWNAWSWRWNPWLATARGYAVLLPDPALSTGYGRDFVARGWGNWSGAPYDDVLRLTERAAAEPDVDGALAAVMGPSFGGYLTNLIATRTRRFGAVVSHAGIWDIRQVAGSSDVAWRYLREYGSPAGAGARHRAENARPHAADIDVPILITHGGGDWFVPLSDAITFWNDLRRLGKDAKFLFFPTEGHGIVRPGNVQLWFQTVFAFLDAALHGKPWERPPGL</sequence>
<protein>
    <submittedName>
        <fullName evidence="3">S9 family peptidase</fullName>
    </submittedName>
</protein>